<dbReference type="EMBL" id="CADIKH010000057">
    <property type="protein sequence ID" value="CAB3772168.1"/>
    <property type="molecule type" value="Genomic_DNA"/>
</dbReference>
<dbReference type="Pfam" id="PF07419">
    <property type="entry name" value="PilM"/>
    <property type="match status" value="1"/>
</dbReference>
<proteinExistence type="predicted"/>
<protein>
    <recommendedName>
        <fullName evidence="3">Type 4 secretion system PilS N-terminal domain-containing protein</fullName>
    </recommendedName>
</protein>
<dbReference type="Proteomes" id="UP000494363">
    <property type="component" value="Unassembled WGS sequence"/>
</dbReference>
<sequence length="161" mass="16631">MYLIWIAVTFGMLAGAYALVSAETAPATPSPSTMHLALNMNQYRQAVVAFAIRNPSFSGSVTQSSLQAFLTSSTPDPVWRNYVTPNGDYKGSLVVVYASSPDAASVVPNIEQIAQGSALAGVALNGTVVSPGNPPVALPDSIAGSVPNGAPVWMAQAYADE</sequence>
<dbReference type="InterPro" id="IPR009987">
    <property type="entry name" value="IM_PilM"/>
</dbReference>
<dbReference type="RefSeq" id="WP_175232197.1">
    <property type="nucleotide sequence ID" value="NZ_CADIKH010000057.1"/>
</dbReference>
<gene>
    <name evidence="1" type="ORF">LMG29542_06809</name>
</gene>
<dbReference type="AlphaFoldDB" id="A0A6J5F011"/>
<evidence type="ECO:0000313" key="2">
    <source>
        <dbReference type="Proteomes" id="UP000494363"/>
    </source>
</evidence>
<name>A0A6J5F011_9BURK</name>
<organism evidence="1 2">
    <name type="scientific">Paraburkholderia humisilvae</name>
    <dbReference type="NCBI Taxonomy" id="627669"/>
    <lineage>
        <taxon>Bacteria</taxon>
        <taxon>Pseudomonadati</taxon>
        <taxon>Pseudomonadota</taxon>
        <taxon>Betaproteobacteria</taxon>
        <taxon>Burkholderiales</taxon>
        <taxon>Burkholderiaceae</taxon>
        <taxon>Paraburkholderia</taxon>
    </lineage>
</organism>
<evidence type="ECO:0008006" key="3">
    <source>
        <dbReference type="Google" id="ProtNLM"/>
    </source>
</evidence>
<dbReference type="InterPro" id="IPR041883">
    <property type="entry name" value="PilM_N-ter"/>
</dbReference>
<evidence type="ECO:0000313" key="1">
    <source>
        <dbReference type="EMBL" id="CAB3772168.1"/>
    </source>
</evidence>
<dbReference type="Gene3D" id="3.30.1300.90">
    <property type="entry name" value="PilM protein, N-terminal domain"/>
    <property type="match status" value="1"/>
</dbReference>
<reference evidence="1 2" key="1">
    <citation type="submission" date="2020-04" db="EMBL/GenBank/DDBJ databases">
        <authorList>
            <person name="De Canck E."/>
        </authorList>
    </citation>
    <scope>NUCLEOTIDE SEQUENCE [LARGE SCALE GENOMIC DNA]</scope>
    <source>
        <strain evidence="1 2">LMG 29542</strain>
    </source>
</reference>
<accession>A0A6J5F011</accession>
<keyword evidence="2" id="KW-1185">Reference proteome</keyword>